<comment type="similarity">
    <text evidence="1">Belongs to the AATF family.</text>
</comment>
<evidence type="ECO:0000259" key="4">
    <source>
        <dbReference type="Pfam" id="PF08164"/>
    </source>
</evidence>
<dbReference type="AlphaFoldDB" id="A0AAN6KRN0"/>
<feature type="domain" description="Apoptosis-antagonizing transcription factor C-terminal" evidence="4">
    <location>
        <begin position="374"/>
        <end position="454"/>
    </location>
</feature>
<evidence type="ECO:0000256" key="2">
    <source>
        <dbReference type="ARBA" id="ARBA00013850"/>
    </source>
</evidence>
<dbReference type="PANTHER" id="PTHR15565:SF0">
    <property type="entry name" value="PROTEIN AATF"/>
    <property type="match status" value="1"/>
</dbReference>
<organism evidence="6 7">
    <name type="scientific">Friedmanniomyces endolithicus</name>
    <dbReference type="NCBI Taxonomy" id="329885"/>
    <lineage>
        <taxon>Eukaryota</taxon>
        <taxon>Fungi</taxon>
        <taxon>Dikarya</taxon>
        <taxon>Ascomycota</taxon>
        <taxon>Pezizomycotina</taxon>
        <taxon>Dothideomycetes</taxon>
        <taxon>Dothideomycetidae</taxon>
        <taxon>Mycosphaerellales</taxon>
        <taxon>Teratosphaeriaceae</taxon>
        <taxon>Friedmanniomyces</taxon>
    </lineage>
</organism>
<feature type="region of interest" description="Disordered" evidence="3">
    <location>
        <begin position="28"/>
        <end position="148"/>
    </location>
</feature>
<evidence type="ECO:0000259" key="5">
    <source>
        <dbReference type="Pfam" id="PF13339"/>
    </source>
</evidence>
<feature type="domain" description="AATF leucine zipper-containing" evidence="5">
    <location>
        <begin position="184"/>
        <end position="306"/>
    </location>
</feature>
<feature type="compositionally biased region" description="Acidic residues" evidence="3">
    <location>
        <begin position="129"/>
        <end position="146"/>
    </location>
</feature>
<sequence>MKLPYSKRVAMAPVKSRNRAAVFNELIDSGRADIDPEADAPGVDSDSGDESAGEDEGAAREHYTDVGKSILRKPKEVTLGPRYRGSRVGRHAVTDDEGEDDPFSKGFEDEESGEEDQPELESGGGSSAENEDGDTPETDVSDEDDELSKANALSFQASQRDEVKLAMRDAPKVAVALAKANQADVEKGRAVKQQRKAFDVLLSTRMKLQKALIGVNTVAAISDAELSSQRQDATDAIEAAESAAFTLWSSLSDFRDELDAARTGEKRKRAALTPDTPTSDLWSHLQAQEIDSVERRDAILQKWSKKTQEGRDIVQRSRLNNTAPQTTVVDVIRQNLADTPRLLKRAYMPRSCAPVQLAEKVVEDERIYDDADFYGLLLKELLESKSADSLPTSNIDLSFQMRREAKTKKHVDTKASKGRKMRYTVHEKLQNFMAPEDRRMWGERQADELFGSLFGQRLGLSEGKEADDEDVEMGDGADAEEALMLFRR</sequence>
<dbReference type="InterPro" id="IPR039223">
    <property type="entry name" value="AATF/Bfr2"/>
</dbReference>
<keyword evidence="7" id="KW-1185">Reference proteome</keyword>
<reference evidence="6" key="1">
    <citation type="submission" date="2023-06" db="EMBL/GenBank/DDBJ databases">
        <title>Black Yeasts Isolated from many extreme environments.</title>
        <authorList>
            <person name="Coleine C."/>
            <person name="Stajich J.E."/>
            <person name="Selbmann L."/>
        </authorList>
    </citation>
    <scope>NUCLEOTIDE SEQUENCE</scope>
    <source>
        <strain evidence="6">CCFEE 5200</strain>
    </source>
</reference>
<evidence type="ECO:0000256" key="1">
    <source>
        <dbReference type="ARBA" id="ARBA00008966"/>
    </source>
</evidence>
<feature type="compositionally biased region" description="Acidic residues" evidence="3">
    <location>
        <begin position="46"/>
        <end position="56"/>
    </location>
</feature>
<evidence type="ECO:0000313" key="7">
    <source>
        <dbReference type="Proteomes" id="UP001175353"/>
    </source>
</evidence>
<dbReference type="PANTHER" id="PTHR15565">
    <property type="entry name" value="AATF PROTEIN APOPTOSIS ANTAGONIZING TRANSCRIPTION FACTOR"/>
    <property type="match status" value="1"/>
</dbReference>
<dbReference type="GO" id="GO:0000462">
    <property type="term" value="P:maturation of SSU-rRNA from tricistronic rRNA transcript (SSU-rRNA, 5.8S rRNA, LSU-rRNA)"/>
    <property type="evidence" value="ECO:0007669"/>
    <property type="project" value="TreeGrafter"/>
</dbReference>
<feature type="compositionally biased region" description="Acidic residues" evidence="3">
    <location>
        <begin position="108"/>
        <end position="119"/>
    </location>
</feature>
<dbReference type="GO" id="GO:0005730">
    <property type="term" value="C:nucleolus"/>
    <property type="evidence" value="ECO:0007669"/>
    <property type="project" value="TreeGrafter"/>
</dbReference>
<dbReference type="EMBL" id="JAUJLE010000047">
    <property type="protein sequence ID" value="KAK0997008.1"/>
    <property type="molecule type" value="Genomic_DNA"/>
</dbReference>
<accession>A0AAN6KRN0</accession>
<evidence type="ECO:0000313" key="6">
    <source>
        <dbReference type="EMBL" id="KAK0997008.1"/>
    </source>
</evidence>
<name>A0AAN6KRN0_9PEZI</name>
<gene>
    <name evidence="6" type="primary">BFR2_2</name>
    <name evidence="6" type="ORF">LTR91_006754</name>
</gene>
<dbReference type="InterPro" id="IPR012617">
    <property type="entry name" value="AATF_C"/>
</dbReference>
<protein>
    <recommendedName>
        <fullName evidence="2">Protein BFR2</fullName>
    </recommendedName>
</protein>
<comment type="caution">
    <text evidence="6">The sequence shown here is derived from an EMBL/GenBank/DDBJ whole genome shotgun (WGS) entry which is preliminary data.</text>
</comment>
<dbReference type="Pfam" id="PF08164">
    <property type="entry name" value="TRAUB"/>
    <property type="match status" value="1"/>
</dbReference>
<evidence type="ECO:0000256" key="3">
    <source>
        <dbReference type="SAM" id="MobiDB-lite"/>
    </source>
</evidence>
<dbReference type="Pfam" id="PF13339">
    <property type="entry name" value="AATF-Che1"/>
    <property type="match status" value="1"/>
</dbReference>
<dbReference type="Proteomes" id="UP001175353">
    <property type="component" value="Unassembled WGS sequence"/>
</dbReference>
<dbReference type="InterPro" id="IPR025160">
    <property type="entry name" value="AATF"/>
</dbReference>
<proteinExistence type="inferred from homology"/>